<name>A0A317V2K3_9EURO</name>
<keyword evidence="1" id="KW-1133">Transmembrane helix</keyword>
<feature type="transmembrane region" description="Helical" evidence="1">
    <location>
        <begin position="106"/>
        <end position="127"/>
    </location>
</feature>
<evidence type="ECO:0000256" key="1">
    <source>
        <dbReference type="SAM" id="Phobius"/>
    </source>
</evidence>
<accession>A0A317V2K3</accession>
<keyword evidence="1" id="KW-0472">Membrane</keyword>
<dbReference type="EMBL" id="MSFK01000048">
    <property type="protein sequence ID" value="PWY67278.1"/>
    <property type="molecule type" value="Genomic_DNA"/>
</dbReference>
<reference evidence="2 3" key="1">
    <citation type="submission" date="2016-12" db="EMBL/GenBank/DDBJ databases">
        <title>The genomes of Aspergillus section Nigri reveals drivers in fungal speciation.</title>
        <authorList>
            <consortium name="DOE Joint Genome Institute"/>
            <person name="Vesth T.C."/>
            <person name="Nybo J."/>
            <person name="Theobald S."/>
            <person name="Brandl J."/>
            <person name="Frisvad J.C."/>
            <person name="Nielsen K.F."/>
            <person name="Lyhne E.K."/>
            <person name="Kogle M.E."/>
            <person name="Kuo A."/>
            <person name="Riley R."/>
            <person name="Clum A."/>
            <person name="Nolan M."/>
            <person name="Lipzen A."/>
            <person name="Salamov A."/>
            <person name="Henrissat B."/>
            <person name="Wiebenga A."/>
            <person name="De Vries R.P."/>
            <person name="Grigoriev I.V."/>
            <person name="Mortensen U.H."/>
            <person name="Andersen M.R."/>
            <person name="Baker S.E."/>
        </authorList>
    </citation>
    <scope>NUCLEOTIDE SEQUENCE [LARGE SCALE GENOMIC DNA]</scope>
    <source>
        <strain evidence="2 3">CBS 115572</strain>
    </source>
</reference>
<dbReference type="AlphaFoldDB" id="A0A317V2K3"/>
<dbReference type="GeneID" id="37108957"/>
<dbReference type="RefSeq" id="XP_025461922.1">
    <property type="nucleotide sequence ID" value="XM_025606814.1"/>
</dbReference>
<dbReference type="Proteomes" id="UP000246702">
    <property type="component" value="Unassembled WGS sequence"/>
</dbReference>
<organism evidence="2 3">
    <name type="scientific">Aspergillus sclerotioniger CBS 115572</name>
    <dbReference type="NCBI Taxonomy" id="1450535"/>
    <lineage>
        <taxon>Eukaryota</taxon>
        <taxon>Fungi</taxon>
        <taxon>Dikarya</taxon>
        <taxon>Ascomycota</taxon>
        <taxon>Pezizomycotina</taxon>
        <taxon>Eurotiomycetes</taxon>
        <taxon>Eurotiomycetidae</taxon>
        <taxon>Eurotiales</taxon>
        <taxon>Aspergillaceae</taxon>
        <taxon>Aspergillus</taxon>
        <taxon>Aspergillus subgen. Circumdati</taxon>
    </lineage>
</organism>
<proteinExistence type="predicted"/>
<sequence length="128" mass="13816">MDSCNCNCNSETGLTGRGHRLTWLTAGLSSVQLILQILQSHDGRSCGESGISRVESSRVESHPASSGGVVINNQGPKYRTWKSFFYPNKASILQTQPPELVSLPCSVSLCFFLLACWIACLLLASLAP</sequence>
<protein>
    <submittedName>
        <fullName evidence="2">Uncharacterized protein</fullName>
    </submittedName>
</protein>
<keyword evidence="1" id="KW-0812">Transmembrane</keyword>
<evidence type="ECO:0000313" key="2">
    <source>
        <dbReference type="EMBL" id="PWY67278.1"/>
    </source>
</evidence>
<comment type="caution">
    <text evidence="2">The sequence shown here is derived from an EMBL/GenBank/DDBJ whole genome shotgun (WGS) entry which is preliminary data.</text>
</comment>
<keyword evidence="3" id="KW-1185">Reference proteome</keyword>
<gene>
    <name evidence="2" type="ORF">BO94DRAFT_310032</name>
</gene>
<evidence type="ECO:0000313" key="3">
    <source>
        <dbReference type="Proteomes" id="UP000246702"/>
    </source>
</evidence>